<gene>
    <name evidence="1" type="ORF">F4821DRAFT_281701</name>
</gene>
<evidence type="ECO:0000313" key="1">
    <source>
        <dbReference type="EMBL" id="KAI6091155.1"/>
    </source>
</evidence>
<proteinExistence type="predicted"/>
<comment type="caution">
    <text evidence="1">The sequence shown here is derived from an EMBL/GenBank/DDBJ whole genome shotgun (WGS) entry which is preliminary data.</text>
</comment>
<accession>A0ACC0DEK1</accession>
<name>A0ACC0DEK1_9PEZI</name>
<protein>
    <submittedName>
        <fullName evidence="1">Uncharacterized protein</fullName>
    </submittedName>
</protein>
<dbReference type="Proteomes" id="UP001497680">
    <property type="component" value="Unassembled WGS sequence"/>
</dbReference>
<keyword evidence="2" id="KW-1185">Reference proteome</keyword>
<reference evidence="1 2" key="1">
    <citation type="journal article" date="2022" name="New Phytol.">
        <title>Ecological generalism drives hyperdiversity of secondary metabolite gene clusters in xylarialean endophytes.</title>
        <authorList>
            <person name="Franco M.E.E."/>
            <person name="Wisecaver J.H."/>
            <person name="Arnold A.E."/>
            <person name="Ju Y.M."/>
            <person name="Slot J.C."/>
            <person name="Ahrendt S."/>
            <person name="Moore L.P."/>
            <person name="Eastman K.E."/>
            <person name="Scott K."/>
            <person name="Konkel Z."/>
            <person name="Mondo S.J."/>
            <person name="Kuo A."/>
            <person name="Hayes R.D."/>
            <person name="Haridas S."/>
            <person name="Andreopoulos B."/>
            <person name="Riley R."/>
            <person name="LaButti K."/>
            <person name="Pangilinan J."/>
            <person name="Lipzen A."/>
            <person name="Amirebrahimi M."/>
            <person name="Yan J."/>
            <person name="Adam C."/>
            <person name="Keymanesh K."/>
            <person name="Ng V."/>
            <person name="Louie K."/>
            <person name="Northen T."/>
            <person name="Drula E."/>
            <person name="Henrissat B."/>
            <person name="Hsieh H.M."/>
            <person name="Youens-Clark K."/>
            <person name="Lutzoni F."/>
            <person name="Miadlikowska J."/>
            <person name="Eastwood D.C."/>
            <person name="Hamelin R.C."/>
            <person name="Grigoriev I.V."/>
            <person name="U'Ren J.M."/>
        </authorList>
    </citation>
    <scope>NUCLEOTIDE SEQUENCE [LARGE SCALE GENOMIC DNA]</scope>
    <source>
        <strain evidence="1 2">ER1909</strain>
    </source>
</reference>
<organism evidence="1 2">
    <name type="scientific">Hypoxylon rubiginosum</name>
    <dbReference type="NCBI Taxonomy" id="110542"/>
    <lineage>
        <taxon>Eukaryota</taxon>
        <taxon>Fungi</taxon>
        <taxon>Dikarya</taxon>
        <taxon>Ascomycota</taxon>
        <taxon>Pezizomycotina</taxon>
        <taxon>Sordariomycetes</taxon>
        <taxon>Xylariomycetidae</taxon>
        <taxon>Xylariales</taxon>
        <taxon>Hypoxylaceae</taxon>
        <taxon>Hypoxylon</taxon>
    </lineage>
</organism>
<sequence>MDADPDPRRVAARVGRTPQQHEALERALIRRRVRRVAREGFYTPGDRTREQELKAVEEAEAAFRLFRVIFPRRPRRPWQTRRKRKEEGRRGHQGQPPPPRQSYAVSEGITLRAAEQQQQSGEPRSWDSNSNSDSNKPRHPQEVEADQFEAAETDPYMVETRALIREYPGLGDNTRTVLLLATQIPQGRWTDYQTMQEHISLTKSRRTLNFLGSNGVGIGRALALNPLGNDMVPCHRIIGGCCPEGVDLGEHDGDVDLLLAEGITFDAVMNPCGVPFSGFRGCPRPE</sequence>
<dbReference type="EMBL" id="MU394288">
    <property type="protein sequence ID" value="KAI6091155.1"/>
    <property type="molecule type" value="Genomic_DNA"/>
</dbReference>
<evidence type="ECO:0000313" key="2">
    <source>
        <dbReference type="Proteomes" id="UP001497680"/>
    </source>
</evidence>